<dbReference type="RefSeq" id="WP_220085161.1">
    <property type="nucleotide sequence ID" value="NZ_CAWNWF010000015.1"/>
</dbReference>
<reference evidence="1 2" key="1">
    <citation type="submission" date="2018-06" db="EMBL/GenBank/DDBJ databases">
        <title>Freshwater and sediment microbial communities from various areas in North America, analyzing microbe dynamics in response to fracking.</title>
        <authorList>
            <person name="Lamendella R."/>
        </authorList>
    </citation>
    <scope>NUCLEOTIDE SEQUENCE [LARGE SCALE GENOMIC DNA]</scope>
    <source>
        <strain evidence="1 2">17</strain>
    </source>
</reference>
<dbReference type="EMBL" id="QLLM01000015">
    <property type="protein sequence ID" value="RAJ01947.1"/>
    <property type="molecule type" value="Genomic_DNA"/>
</dbReference>
<evidence type="ECO:0008006" key="3">
    <source>
        <dbReference type="Google" id="ProtNLM"/>
    </source>
</evidence>
<evidence type="ECO:0000313" key="2">
    <source>
        <dbReference type="Proteomes" id="UP000249422"/>
    </source>
</evidence>
<dbReference type="Proteomes" id="UP000249422">
    <property type="component" value="Unassembled WGS sequence"/>
</dbReference>
<sequence>MSKIVKAINVMVSNPERITDVIKGGDETECFFIYDAKHPWSILKRDDGHYYMAYYPGNQDIYELSKIPSDNWHYASVLCVTYTSQELGTREAVESMAELYNIVSQKLYGMDDVLDDIINSDELF</sequence>
<name>A0AAX1PJA2_AERSA</name>
<evidence type="ECO:0000313" key="1">
    <source>
        <dbReference type="EMBL" id="RAJ01947.1"/>
    </source>
</evidence>
<protein>
    <recommendedName>
        <fullName evidence="3">Phage protein</fullName>
    </recommendedName>
</protein>
<comment type="caution">
    <text evidence="1">The sequence shown here is derived from an EMBL/GenBank/DDBJ whole genome shotgun (WGS) entry which is preliminary data.</text>
</comment>
<gene>
    <name evidence="1" type="ORF">DEU50_115117</name>
</gene>
<proteinExistence type="predicted"/>
<organism evidence="1 2">
    <name type="scientific">Aeromonas salmonicida</name>
    <dbReference type="NCBI Taxonomy" id="645"/>
    <lineage>
        <taxon>Bacteria</taxon>
        <taxon>Pseudomonadati</taxon>
        <taxon>Pseudomonadota</taxon>
        <taxon>Gammaproteobacteria</taxon>
        <taxon>Aeromonadales</taxon>
        <taxon>Aeromonadaceae</taxon>
        <taxon>Aeromonas</taxon>
    </lineage>
</organism>
<accession>A0AAX1PJA2</accession>
<dbReference type="AlphaFoldDB" id="A0AAX1PJA2"/>